<feature type="transmembrane region" description="Helical" evidence="1">
    <location>
        <begin position="95"/>
        <end position="114"/>
    </location>
</feature>
<comment type="caution">
    <text evidence="2">The sequence shown here is derived from an EMBL/GenBank/DDBJ whole genome shotgun (WGS) entry which is preliminary data.</text>
</comment>
<keyword evidence="1" id="KW-1133">Transmembrane helix</keyword>
<organism evidence="2 3">
    <name type="scientific">Spartinivicinus marinus</name>
    <dbReference type="NCBI Taxonomy" id="2994442"/>
    <lineage>
        <taxon>Bacteria</taxon>
        <taxon>Pseudomonadati</taxon>
        <taxon>Pseudomonadota</taxon>
        <taxon>Gammaproteobacteria</taxon>
        <taxon>Oceanospirillales</taxon>
        <taxon>Zooshikellaceae</taxon>
        <taxon>Spartinivicinus</taxon>
    </lineage>
</organism>
<keyword evidence="1" id="KW-0472">Membrane</keyword>
<gene>
    <name evidence="2" type="ORF">H0A36_14335</name>
</gene>
<evidence type="ECO:0000313" key="2">
    <source>
        <dbReference type="EMBL" id="NYZ67192.1"/>
    </source>
</evidence>
<dbReference type="Pfam" id="PF11859">
    <property type="entry name" value="DUF3379"/>
    <property type="match status" value="1"/>
</dbReference>
<keyword evidence="1" id="KW-0812">Transmembrane</keyword>
<dbReference type="AlphaFoldDB" id="A0A853I6D3"/>
<dbReference type="Proteomes" id="UP000569732">
    <property type="component" value="Unassembled WGS sequence"/>
</dbReference>
<dbReference type="InterPro" id="IPR021806">
    <property type="entry name" value="DUF3379"/>
</dbReference>
<evidence type="ECO:0000256" key="1">
    <source>
        <dbReference type="SAM" id="Phobius"/>
    </source>
</evidence>
<protein>
    <submittedName>
        <fullName evidence="2">DUF3379 family protein</fullName>
    </submittedName>
</protein>
<proteinExistence type="predicted"/>
<name>A0A853I6D3_9GAMM</name>
<keyword evidence="3" id="KW-1185">Reference proteome</keyword>
<evidence type="ECO:0000313" key="3">
    <source>
        <dbReference type="Proteomes" id="UP000569732"/>
    </source>
</evidence>
<accession>A0A853I6D3</accession>
<dbReference type="EMBL" id="JACCKB010000022">
    <property type="protein sequence ID" value="NYZ67192.1"/>
    <property type="molecule type" value="Genomic_DNA"/>
</dbReference>
<sequence length="251" mass="28149">MNCLEFRRVVLEEPQQLPPALSEHKQQCKDCQRYYTQLQEQEALLMEALAVPVPEDLAAKIMLQCSFDQTADQEVSEAEPKIVPLKSKSKTFRQFIGGFAVAASVMMGVVFWQAHLNSEQQQLTEMFVQHMEHEAHSLVLEEPISVGRVGFTLNNVGIKPMAELANVTYAANCVIEDKMVAHLVVKTDQGPVTVLLMPHKQFGDEFAEEAKQWQVALTNMKQGSVAFIGPKSLNLEPIQQQVMQSVDVLQI</sequence>
<dbReference type="RefSeq" id="WP_180569216.1">
    <property type="nucleotide sequence ID" value="NZ_JACCKB010000022.1"/>
</dbReference>
<reference evidence="2 3" key="1">
    <citation type="submission" date="2020-07" db="EMBL/GenBank/DDBJ databases">
        <title>Endozoicomonas sp. nov., isolated from sediment.</title>
        <authorList>
            <person name="Gu T."/>
        </authorList>
    </citation>
    <scope>NUCLEOTIDE SEQUENCE [LARGE SCALE GENOMIC DNA]</scope>
    <source>
        <strain evidence="2 3">SM1973</strain>
    </source>
</reference>